<dbReference type="EMBL" id="CAJNNW010033753">
    <property type="protein sequence ID" value="CAE8720230.1"/>
    <property type="molecule type" value="Genomic_DNA"/>
</dbReference>
<comment type="caution">
    <text evidence="1">The sequence shown here is derived from an EMBL/GenBank/DDBJ whole genome shotgun (WGS) entry which is preliminary data.</text>
</comment>
<feature type="non-terminal residue" evidence="1">
    <location>
        <position position="1"/>
    </location>
</feature>
<feature type="non-terminal residue" evidence="1">
    <location>
        <position position="235"/>
    </location>
</feature>
<evidence type="ECO:0000313" key="1">
    <source>
        <dbReference type="EMBL" id="CAE8720230.1"/>
    </source>
</evidence>
<gene>
    <name evidence="1" type="ORF">PGLA2088_LOCUS41190</name>
</gene>
<dbReference type="Proteomes" id="UP000626109">
    <property type="component" value="Unassembled WGS sequence"/>
</dbReference>
<accession>A0A813LCD6</accession>
<sequence>VGCFNDASAPFDCQADFDSYQDSWSKTKQAWCCWKESRGCSDELSQQDEVASTTPKPQNYDNIIDCQAGIWDVEHLWDREKQAFCCAEQGMGCPDNAFDCNSGYINWVHGWSKGKQIWCCARTGMGCPPTTMTATSTSTATVTETTPACQFTCLQQGVAVACGERVHYAAIHIFLGQPNACGSAHELVLNECKAACESCSVIEACYGAADIETSTLPPTLPPPTSTIAPPFDCHE</sequence>
<name>A0A813LCD6_POLGL</name>
<organism evidence="1 2">
    <name type="scientific">Polarella glacialis</name>
    <name type="common">Dinoflagellate</name>
    <dbReference type="NCBI Taxonomy" id="89957"/>
    <lineage>
        <taxon>Eukaryota</taxon>
        <taxon>Sar</taxon>
        <taxon>Alveolata</taxon>
        <taxon>Dinophyceae</taxon>
        <taxon>Suessiales</taxon>
        <taxon>Suessiaceae</taxon>
        <taxon>Polarella</taxon>
    </lineage>
</organism>
<proteinExistence type="predicted"/>
<protein>
    <submittedName>
        <fullName evidence="1">Uncharacterized protein</fullName>
    </submittedName>
</protein>
<reference evidence="1" key="1">
    <citation type="submission" date="2021-02" db="EMBL/GenBank/DDBJ databases">
        <authorList>
            <person name="Dougan E. K."/>
            <person name="Rhodes N."/>
            <person name="Thang M."/>
            <person name="Chan C."/>
        </authorList>
    </citation>
    <scope>NUCLEOTIDE SEQUENCE</scope>
</reference>
<dbReference type="AlphaFoldDB" id="A0A813LCD6"/>
<evidence type="ECO:0000313" key="2">
    <source>
        <dbReference type="Proteomes" id="UP000626109"/>
    </source>
</evidence>